<dbReference type="PROSITE" id="PS51133">
    <property type="entry name" value="ZF_TFIIS_2"/>
    <property type="match status" value="1"/>
</dbReference>
<evidence type="ECO:0000256" key="2">
    <source>
        <dbReference type="ARBA" id="ARBA00022723"/>
    </source>
</evidence>
<evidence type="ECO:0000256" key="7">
    <source>
        <dbReference type="PROSITE-ProRule" id="PRU00649"/>
    </source>
</evidence>
<dbReference type="SUPFAM" id="SSF46942">
    <property type="entry name" value="Elongation factor TFIIS domain 2"/>
    <property type="match status" value="1"/>
</dbReference>
<dbReference type="PANTHER" id="PTHR11477:SF0">
    <property type="entry name" value="IP08861P-RELATED"/>
    <property type="match status" value="1"/>
</dbReference>
<feature type="domain" description="TFIIS central" evidence="11">
    <location>
        <begin position="332"/>
        <end position="449"/>
    </location>
</feature>
<keyword evidence="3 6" id="KW-0863">Zinc-finger</keyword>
<dbReference type="STRING" id="1348612.A0A397IWF2"/>
<feature type="compositionally biased region" description="Low complexity" evidence="8">
    <location>
        <begin position="287"/>
        <end position="308"/>
    </location>
</feature>
<dbReference type="Pfam" id="PF07500">
    <property type="entry name" value="TFIIS_M"/>
    <property type="match status" value="1"/>
</dbReference>
<keyword evidence="5 7" id="KW-0539">Nucleus</keyword>
<accession>A0A397IWF2</accession>
<feature type="compositionally biased region" description="Basic and acidic residues" evidence="8">
    <location>
        <begin position="309"/>
        <end position="320"/>
    </location>
</feature>
<dbReference type="GO" id="GO:0006362">
    <property type="term" value="P:transcription elongation by RNA polymerase I"/>
    <property type="evidence" value="ECO:0007669"/>
    <property type="project" value="TreeGrafter"/>
</dbReference>
<protein>
    <recommendedName>
        <fullName evidence="14">Transcription elongation factor S-II</fullName>
    </recommendedName>
</protein>
<dbReference type="CDD" id="cd00183">
    <property type="entry name" value="TFIIS_I"/>
    <property type="match status" value="1"/>
</dbReference>
<dbReference type="SUPFAM" id="SSF57783">
    <property type="entry name" value="Zinc beta-ribbon"/>
    <property type="match status" value="1"/>
</dbReference>
<dbReference type="PANTHER" id="PTHR11477">
    <property type="entry name" value="TRANSCRIPTION FACTOR S-II ZINC FINGER DOMAIN-CONTAINING PROTEIN"/>
    <property type="match status" value="1"/>
</dbReference>
<dbReference type="GO" id="GO:0006368">
    <property type="term" value="P:transcription elongation by RNA polymerase II"/>
    <property type="evidence" value="ECO:0007669"/>
    <property type="project" value="TreeGrafter"/>
</dbReference>
<dbReference type="SUPFAM" id="SSF47676">
    <property type="entry name" value="Conserved domain common to transcription factors TFIIS, elongin A, CRSP70"/>
    <property type="match status" value="1"/>
</dbReference>
<dbReference type="AlphaFoldDB" id="A0A397IWF2"/>
<feature type="compositionally biased region" description="Low complexity" evidence="8">
    <location>
        <begin position="238"/>
        <end position="248"/>
    </location>
</feature>
<dbReference type="InterPro" id="IPR035441">
    <property type="entry name" value="TFIIS/LEDGF_dom_sf"/>
</dbReference>
<dbReference type="GO" id="GO:0000977">
    <property type="term" value="F:RNA polymerase II transcription regulatory region sequence-specific DNA binding"/>
    <property type="evidence" value="ECO:0007669"/>
    <property type="project" value="TreeGrafter"/>
</dbReference>
<evidence type="ECO:0008006" key="14">
    <source>
        <dbReference type="Google" id="ProtNLM"/>
    </source>
</evidence>
<comment type="caution">
    <text evidence="12">The sequence shown here is derived from an EMBL/GenBank/DDBJ whole genome shotgun (WGS) entry which is preliminary data.</text>
</comment>
<dbReference type="GO" id="GO:0001139">
    <property type="term" value="F:RNA polymerase II complex recruiting activity"/>
    <property type="evidence" value="ECO:0007669"/>
    <property type="project" value="TreeGrafter"/>
</dbReference>
<keyword evidence="2" id="KW-0479">Metal-binding</keyword>
<dbReference type="GO" id="GO:0031564">
    <property type="term" value="P:transcription antitermination"/>
    <property type="evidence" value="ECO:0007669"/>
    <property type="project" value="TreeGrafter"/>
</dbReference>
<dbReference type="OrthoDB" id="44867at2759"/>
<dbReference type="SMART" id="SM00440">
    <property type="entry name" value="ZnF_C2C2"/>
    <property type="match status" value="1"/>
</dbReference>
<evidence type="ECO:0000256" key="1">
    <source>
        <dbReference type="ARBA" id="ARBA00004123"/>
    </source>
</evidence>
<dbReference type="Gene3D" id="2.20.25.10">
    <property type="match status" value="1"/>
</dbReference>
<gene>
    <name evidence="12" type="ORF">Glove_149g123</name>
</gene>
<feature type="domain" description="TFIIS N-terminal" evidence="10">
    <location>
        <begin position="7"/>
        <end position="84"/>
    </location>
</feature>
<dbReference type="Gene3D" id="1.20.930.10">
    <property type="entry name" value="Conserved domain common to transcription factors TFIIS, elongin A, CRSP70"/>
    <property type="match status" value="1"/>
</dbReference>
<feature type="compositionally biased region" description="Polar residues" evidence="8">
    <location>
        <begin position="85"/>
        <end position="102"/>
    </location>
</feature>
<dbReference type="InterPro" id="IPR017923">
    <property type="entry name" value="TFIIS_N"/>
</dbReference>
<dbReference type="GO" id="GO:0031440">
    <property type="term" value="P:regulation of mRNA 3'-end processing"/>
    <property type="evidence" value="ECO:0007669"/>
    <property type="project" value="TreeGrafter"/>
</dbReference>
<dbReference type="GO" id="GO:0005634">
    <property type="term" value="C:nucleus"/>
    <property type="evidence" value="ECO:0007669"/>
    <property type="project" value="UniProtKB-SubCell"/>
</dbReference>
<dbReference type="Proteomes" id="UP000266861">
    <property type="component" value="Unassembled WGS sequence"/>
</dbReference>
<comment type="subcellular location">
    <subcellularLocation>
        <location evidence="1 7">Nucleus</location>
    </subcellularLocation>
</comment>
<evidence type="ECO:0000256" key="4">
    <source>
        <dbReference type="ARBA" id="ARBA00022833"/>
    </source>
</evidence>
<dbReference type="GO" id="GO:0008270">
    <property type="term" value="F:zinc ion binding"/>
    <property type="evidence" value="ECO:0007669"/>
    <property type="project" value="UniProtKB-KW"/>
</dbReference>
<name>A0A397IWF2_9GLOM</name>
<dbReference type="Gene3D" id="1.10.472.30">
    <property type="entry name" value="Transcription elongation factor S-II, central domain"/>
    <property type="match status" value="1"/>
</dbReference>
<feature type="compositionally biased region" description="Polar residues" evidence="8">
    <location>
        <begin position="182"/>
        <end position="197"/>
    </location>
</feature>
<evidence type="ECO:0000256" key="5">
    <source>
        <dbReference type="ARBA" id="ARBA00023242"/>
    </source>
</evidence>
<feature type="region of interest" description="Disordered" evidence="8">
    <location>
        <begin position="84"/>
        <end position="320"/>
    </location>
</feature>
<evidence type="ECO:0000259" key="10">
    <source>
        <dbReference type="PROSITE" id="PS51319"/>
    </source>
</evidence>
<reference evidence="12 13" key="1">
    <citation type="submission" date="2018-08" db="EMBL/GenBank/DDBJ databases">
        <title>Genome and evolution of the arbuscular mycorrhizal fungus Diversispora epigaea (formerly Glomus versiforme) and its bacterial endosymbionts.</title>
        <authorList>
            <person name="Sun X."/>
            <person name="Fei Z."/>
            <person name="Harrison M."/>
        </authorList>
    </citation>
    <scope>NUCLEOTIDE SEQUENCE [LARGE SCALE GENOMIC DNA]</scope>
    <source>
        <strain evidence="12 13">IT104</strain>
    </source>
</reference>
<dbReference type="InterPro" id="IPR003617">
    <property type="entry name" value="TFIIS/CRSP70_N_sub"/>
</dbReference>
<dbReference type="InterPro" id="IPR001222">
    <property type="entry name" value="Znf_TFIIS"/>
</dbReference>
<feature type="compositionally biased region" description="Polar residues" evidence="8">
    <location>
        <begin position="205"/>
        <end position="232"/>
    </location>
</feature>
<sequence>MGVMTLEDIVNAKKDLLKSVKENRTPMVLDIMNRLKEEAIVTKDLLKKTDIGVVVGKQRGHPNKDVSLLARELVKKWKDALVIGPSSNNVAGPSTHPNNNARLASRPNNNSAGASSGASTNNSASPNNTTSPNNTSTSPAVAARQTRPNNVSGAVQTTRPNNVADTTQTTRSNNIARAVQPTRPNNVAGSTQTTRPNINKAAAQPTRTNAISGSSSRPNINKTNAAQSTRTNAVAGLSSRPNISGSSSRTGPIKSDLAARPHNNAGPYSRPNTKVGPNSQSNRPNITSPSSTSSMTSPQSQATSSSSNDNEKSNEQRTFESDRIKWTTGLDVRDRCIALLYNAMSFDAGADIESATLIMRATGIEETVFEQFRGIANQCYRDKLRGLISNLRDKNNPNLRRKIMNGELPVGTFCTMSKEEMVSDDRKAKDKEIKEANLFKARSAGPAQAETEMFRCGKCGNRKCTYYQMQTRSADEPMTTFVTCTVCNNRWKF</sequence>
<dbReference type="FunFam" id="2.20.25.10:FF:000001">
    <property type="entry name" value="Probable Transcription elongation factor S-II"/>
    <property type="match status" value="1"/>
</dbReference>
<organism evidence="12 13">
    <name type="scientific">Diversispora epigaea</name>
    <dbReference type="NCBI Taxonomy" id="1348612"/>
    <lineage>
        <taxon>Eukaryota</taxon>
        <taxon>Fungi</taxon>
        <taxon>Fungi incertae sedis</taxon>
        <taxon>Mucoromycota</taxon>
        <taxon>Glomeromycotina</taxon>
        <taxon>Glomeromycetes</taxon>
        <taxon>Diversisporales</taxon>
        <taxon>Diversisporaceae</taxon>
        <taxon>Diversispora</taxon>
    </lineage>
</organism>
<dbReference type="CDD" id="cd13749">
    <property type="entry name" value="Zn-ribbon_TFIIS"/>
    <property type="match status" value="1"/>
</dbReference>
<dbReference type="EMBL" id="PQFF01000140">
    <property type="protein sequence ID" value="RHZ79367.1"/>
    <property type="molecule type" value="Genomic_DNA"/>
</dbReference>
<dbReference type="SMART" id="SM00510">
    <property type="entry name" value="TFS2M"/>
    <property type="match status" value="1"/>
</dbReference>
<dbReference type="PROSITE" id="PS51319">
    <property type="entry name" value="TFIIS_N"/>
    <property type="match status" value="1"/>
</dbReference>
<proteinExistence type="predicted"/>
<evidence type="ECO:0000256" key="6">
    <source>
        <dbReference type="PROSITE-ProRule" id="PRU00472"/>
    </source>
</evidence>
<feature type="domain" description="TFIIS-type" evidence="9">
    <location>
        <begin position="452"/>
        <end position="492"/>
    </location>
</feature>
<dbReference type="InterPro" id="IPR003618">
    <property type="entry name" value="TFIIS_cen_dom"/>
</dbReference>
<evidence type="ECO:0000313" key="13">
    <source>
        <dbReference type="Proteomes" id="UP000266861"/>
    </source>
</evidence>
<keyword evidence="13" id="KW-1185">Reference proteome</keyword>
<dbReference type="Pfam" id="PF08711">
    <property type="entry name" value="Med26"/>
    <property type="match status" value="1"/>
</dbReference>
<evidence type="ECO:0000259" key="11">
    <source>
        <dbReference type="PROSITE" id="PS51321"/>
    </source>
</evidence>
<feature type="compositionally biased region" description="Polar residues" evidence="8">
    <location>
        <begin position="146"/>
        <end position="175"/>
    </location>
</feature>
<feature type="compositionally biased region" description="Low complexity" evidence="8">
    <location>
        <begin position="107"/>
        <end position="140"/>
    </location>
</feature>
<feature type="compositionally biased region" description="Polar residues" evidence="8">
    <location>
        <begin position="270"/>
        <end position="286"/>
    </location>
</feature>
<evidence type="ECO:0000313" key="12">
    <source>
        <dbReference type="EMBL" id="RHZ79367.1"/>
    </source>
</evidence>
<evidence type="ECO:0000256" key="8">
    <source>
        <dbReference type="SAM" id="MobiDB-lite"/>
    </source>
</evidence>
<dbReference type="PROSITE" id="PS51321">
    <property type="entry name" value="TFIIS_CENTRAL"/>
    <property type="match status" value="1"/>
</dbReference>
<dbReference type="PROSITE" id="PS00466">
    <property type="entry name" value="ZF_TFIIS_1"/>
    <property type="match status" value="1"/>
</dbReference>
<dbReference type="Pfam" id="PF01096">
    <property type="entry name" value="Zn_ribbon_TFIIS"/>
    <property type="match status" value="1"/>
</dbReference>
<evidence type="ECO:0000259" key="9">
    <source>
        <dbReference type="PROSITE" id="PS51133"/>
    </source>
</evidence>
<dbReference type="InterPro" id="IPR036575">
    <property type="entry name" value="TFIIS_cen_dom_sf"/>
</dbReference>
<keyword evidence="4" id="KW-0862">Zinc</keyword>
<evidence type="ECO:0000256" key="3">
    <source>
        <dbReference type="ARBA" id="ARBA00022771"/>
    </source>
</evidence>
<dbReference type="SMART" id="SM00509">
    <property type="entry name" value="TFS2N"/>
    <property type="match status" value="1"/>
</dbReference>